<dbReference type="AlphaFoldDB" id="A0A835IHA8"/>
<dbReference type="PANTHER" id="PTHR11260:SF762">
    <property type="entry name" value="GLUTATHIONE TRANSFERASE"/>
    <property type="match status" value="1"/>
</dbReference>
<keyword evidence="2" id="KW-0808">Transferase</keyword>
<feature type="domain" description="GST N-terminal" evidence="5">
    <location>
        <begin position="4"/>
        <end position="83"/>
    </location>
</feature>
<comment type="caution">
    <text evidence="7">The sequence shown here is derived from an EMBL/GenBank/DDBJ whole genome shotgun (WGS) entry which is preliminary data.</text>
</comment>
<dbReference type="InterPro" id="IPR036249">
    <property type="entry name" value="Thioredoxin-like_sf"/>
</dbReference>
<dbReference type="InterPro" id="IPR004046">
    <property type="entry name" value="GST_C"/>
</dbReference>
<dbReference type="EMBL" id="JADFTS010000003">
    <property type="protein sequence ID" value="KAF9616487.1"/>
    <property type="molecule type" value="Genomic_DNA"/>
</dbReference>
<dbReference type="SUPFAM" id="SSF52833">
    <property type="entry name" value="Thioredoxin-like"/>
    <property type="match status" value="1"/>
</dbReference>
<evidence type="ECO:0000256" key="2">
    <source>
        <dbReference type="ARBA" id="ARBA00022679"/>
    </source>
</evidence>
<dbReference type="InterPro" id="IPR004045">
    <property type="entry name" value="Glutathione_S-Trfase_N"/>
</dbReference>
<evidence type="ECO:0000259" key="5">
    <source>
        <dbReference type="PROSITE" id="PS50404"/>
    </source>
</evidence>
<dbReference type="GO" id="GO:0004364">
    <property type="term" value="F:glutathione transferase activity"/>
    <property type="evidence" value="ECO:0007669"/>
    <property type="project" value="UniProtKB-EC"/>
</dbReference>
<feature type="domain" description="GST C-terminal" evidence="6">
    <location>
        <begin position="88"/>
        <end position="218"/>
    </location>
</feature>
<dbReference type="FunFam" id="1.20.1050.10:FF:000012">
    <property type="entry name" value="Tau class glutathione S-transferase"/>
    <property type="match status" value="1"/>
</dbReference>
<dbReference type="SUPFAM" id="SSF47616">
    <property type="entry name" value="GST C-terminal domain-like"/>
    <property type="match status" value="1"/>
</dbReference>
<dbReference type="Pfam" id="PF02798">
    <property type="entry name" value="GST_N"/>
    <property type="match status" value="1"/>
</dbReference>
<dbReference type="GO" id="GO:0005737">
    <property type="term" value="C:cytoplasm"/>
    <property type="evidence" value="ECO:0007669"/>
    <property type="project" value="TreeGrafter"/>
</dbReference>
<dbReference type="InterPro" id="IPR045073">
    <property type="entry name" value="Omega/Tau-like"/>
</dbReference>
<comment type="similarity">
    <text evidence="4">Belongs to the GST superfamily.</text>
</comment>
<dbReference type="InterPro" id="IPR036282">
    <property type="entry name" value="Glutathione-S-Trfase_C_sf"/>
</dbReference>
<dbReference type="SFLD" id="SFLDS00019">
    <property type="entry name" value="Glutathione_Transferase_(cytos"/>
    <property type="match status" value="1"/>
</dbReference>
<dbReference type="Gene3D" id="3.40.30.10">
    <property type="entry name" value="Glutaredoxin"/>
    <property type="match status" value="1"/>
</dbReference>
<dbReference type="PROSITE" id="PS50405">
    <property type="entry name" value="GST_CTER"/>
    <property type="match status" value="1"/>
</dbReference>
<dbReference type="SFLD" id="SFLDG00358">
    <property type="entry name" value="Main_(cytGST)"/>
    <property type="match status" value="1"/>
</dbReference>
<dbReference type="InterPro" id="IPR010987">
    <property type="entry name" value="Glutathione-S-Trfase_C-like"/>
</dbReference>
<dbReference type="InterPro" id="IPR045074">
    <property type="entry name" value="GST_C_Tau"/>
</dbReference>
<accession>A0A835IHA8</accession>
<evidence type="ECO:0000256" key="1">
    <source>
        <dbReference type="ARBA" id="ARBA00012452"/>
    </source>
</evidence>
<dbReference type="SFLD" id="SFLDG01152">
    <property type="entry name" value="Main.3:_Omega-_and_Tau-like"/>
    <property type="match status" value="1"/>
</dbReference>
<dbReference type="PANTHER" id="PTHR11260">
    <property type="entry name" value="GLUTATHIONE S-TRANSFERASE, GST, SUPERFAMILY, GST DOMAIN CONTAINING"/>
    <property type="match status" value="1"/>
</dbReference>
<dbReference type="EC" id="2.5.1.18" evidence="1"/>
<dbReference type="CDD" id="cd03185">
    <property type="entry name" value="GST_C_Tau"/>
    <property type="match status" value="1"/>
</dbReference>
<dbReference type="InterPro" id="IPR040079">
    <property type="entry name" value="Glutathione_S-Trfase"/>
</dbReference>
<dbReference type="PROSITE" id="PS50404">
    <property type="entry name" value="GST_NTER"/>
    <property type="match status" value="1"/>
</dbReference>
<gene>
    <name evidence="7" type="ORF">IFM89_029784</name>
</gene>
<dbReference type="FunFam" id="3.40.30.10:FF:000014">
    <property type="entry name" value="Tau class glutathione S-transferase"/>
    <property type="match status" value="1"/>
</dbReference>
<dbReference type="OrthoDB" id="4951845at2759"/>
<name>A0A835IHA8_9MAGN</name>
<evidence type="ECO:0000313" key="7">
    <source>
        <dbReference type="EMBL" id="KAF9616487.1"/>
    </source>
</evidence>
<sequence>MANEQLKVLGLWCSPFYLRVLWALKIKGIEYEYIEEDIPNKSPLLLQLNPVHKKVPVLVHNGKPISESVVILQYIEDTWKQNPILPSYPYDKAVVLFWAKFCDDKLLPSVFDSFIKQGEDKKEAVALAGENIKFIEEELKGKKFFGGEEIGFLDLCLGWTITFFSVLDEINGLKLSDEERFPLLSAWMDNFSNSPIIKDTLPDRERLLCKLRRMQEAFLPPAVE</sequence>
<dbReference type="Gene3D" id="1.20.1050.10">
    <property type="match status" value="1"/>
</dbReference>
<proteinExistence type="inferred from homology"/>
<dbReference type="GO" id="GO:0006749">
    <property type="term" value="P:glutathione metabolic process"/>
    <property type="evidence" value="ECO:0007669"/>
    <property type="project" value="InterPro"/>
</dbReference>
<keyword evidence="8" id="KW-1185">Reference proteome</keyword>
<evidence type="ECO:0000313" key="8">
    <source>
        <dbReference type="Proteomes" id="UP000631114"/>
    </source>
</evidence>
<evidence type="ECO:0000259" key="6">
    <source>
        <dbReference type="PROSITE" id="PS50405"/>
    </source>
</evidence>
<evidence type="ECO:0000256" key="3">
    <source>
        <dbReference type="ARBA" id="ARBA00047960"/>
    </source>
</evidence>
<organism evidence="7 8">
    <name type="scientific">Coptis chinensis</name>
    <dbReference type="NCBI Taxonomy" id="261450"/>
    <lineage>
        <taxon>Eukaryota</taxon>
        <taxon>Viridiplantae</taxon>
        <taxon>Streptophyta</taxon>
        <taxon>Embryophyta</taxon>
        <taxon>Tracheophyta</taxon>
        <taxon>Spermatophyta</taxon>
        <taxon>Magnoliopsida</taxon>
        <taxon>Ranunculales</taxon>
        <taxon>Ranunculaceae</taxon>
        <taxon>Coptidoideae</taxon>
        <taxon>Coptis</taxon>
    </lineage>
</organism>
<protein>
    <recommendedName>
        <fullName evidence="1">glutathione transferase</fullName>
        <ecNumber evidence="1">2.5.1.18</ecNumber>
    </recommendedName>
</protein>
<dbReference type="Proteomes" id="UP000631114">
    <property type="component" value="Unassembled WGS sequence"/>
</dbReference>
<dbReference type="Pfam" id="PF00043">
    <property type="entry name" value="GST_C"/>
    <property type="match status" value="1"/>
</dbReference>
<dbReference type="CDD" id="cd03058">
    <property type="entry name" value="GST_N_Tau"/>
    <property type="match status" value="1"/>
</dbReference>
<evidence type="ECO:0000256" key="4">
    <source>
        <dbReference type="RuleBase" id="RU003494"/>
    </source>
</evidence>
<reference evidence="7 8" key="1">
    <citation type="submission" date="2020-10" db="EMBL/GenBank/DDBJ databases">
        <title>The Coptis chinensis genome and diversification of protoberbering-type alkaloids.</title>
        <authorList>
            <person name="Wang B."/>
            <person name="Shu S."/>
            <person name="Song C."/>
            <person name="Liu Y."/>
        </authorList>
    </citation>
    <scope>NUCLEOTIDE SEQUENCE [LARGE SCALE GENOMIC DNA]</scope>
    <source>
        <strain evidence="7">HL-2020</strain>
        <tissue evidence="7">Leaf</tissue>
    </source>
</reference>
<comment type="catalytic activity">
    <reaction evidence="3">
        <text>RX + glutathione = an S-substituted glutathione + a halide anion + H(+)</text>
        <dbReference type="Rhea" id="RHEA:16437"/>
        <dbReference type="ChEBI" id="CHEBI:15378"/>
        <dbReference type="ChEBI" id="CHEBI:16042"/>
        <dbReference type="ChEBI" id="CHEBI:17792"/>
        <dbReference type="ChEBI" id="CHEBI:57925"/>
        <dbReference type="ChEBI" id="CHEBI:90779"/>
        <dbReference type="EC" id="2.5.1.18"/>
    </reaction>
</comment>